<evidence type="ECO:0000259" key="3">
    <source>
        <dbReference type="PROSITE" id="PS51724"/>
    </source>
</evidence>
<keyword evidence="5" id="KW-1185">Reference proteome</keyword>
<dbReference type="STRING" id="335543.Sfum_1170"/>
<dbReference type="RefSeq" id="WP_011698034.1">
    <property type="nucleotide sequence ID" value="NC_008554.1"/>
</dbReference>
<dbReference type="KEGG" id="sfu:Sfum_1170"/>
<dbReference type="Gene3D" id="3.30.70.1070">
    <property type="entry name" value="Sporulation related repeat"/>
    <property type="match status" value="1"/>
</dbReference>
<dbReference type="GO" id="GO:0042834">
    <property type="term" value="F:peptidoglycan binding"/>
    <property type="evidence" value="ECO:0007669"/>
    <property type="project" value="InterPro"/>
</dbReference>
<dbReference type="OrthoDB" id="9763643at2"/>
<reference evidence="4 5" key="1">
    <citation type="submission" date="2006-10" db="EMBL/GenBank/DDBJ databases">
        <title>Complete sequence of Syntrophobacter fumaroxidans MPOB.</title>
        <authorList>
            <consortium name="US DOE Joint Genome Institute"/>
            <person name="Copeland A."/>
            <person name="Lucas S."/>
            <person name="Lapidus A."/>
            <person name="Barry K."/>
            <person name="Detter J.C."/>
            <person name="Glavina del Rio T."/>
            <person name="Hammon N."/>
            <person name="Israni S."/>
            <person name="Pitluck S."/>
            <person name="Goltsman E.G."/>
            <person name="Martinez M."/>
            <person name="Schmutz J."/>
            <person name="Larimer F."/>
            <person name="Land M."/>
            <person name="Hauser L."/>
            <person name="Kyrpides N."/>
            <person name="Kim E."/>
            <person name="Boone D.R."/>
            <person name="Brockman F."/>
            <person name="Culley D."/>
            <person name="Ferry J."/>
            <person name="Gunsalus R."/>
            <person name="McInerney M.J."/>
            <person name="Morrison M."/>
            <person name="Plugge C."/>
            <person name="Rohlin L."/>
            <person name="Scholten J."/>
            <person name="Sieber J."/>
            <person name="Stams A.J.M."/>
            <person name="Worm P."/>
            <person name="Henstra A.M."/>
            <person name="Richardson P."/>
        </authorList>
    </citation>
    <scope>NUCLEOTIDE SEQUENCE [LARGE SCALE GENOMIC DNA]</scope>
    <source>
        <strain evidence="5">DSM 10017 / MPOB</strain>
    </source>
</reference>
<accession>A0LHG1</accession>
<dbReference type="Pfam" id="PF05036">
    <property type="entry name" value="SPOR"/>
    <property type="match status" value="1"/>
</dbReference>
<feature type="compositionally biased region" description="Pro residues" evidence="1">
    <location>
        <begin position="129"/>
        <end position="142"/>
    </location>
</feature>
<protein>
    <submittedName>
        <fullName evidence="4">Sporulation domain protein</fullName>
    </submittedName>
</protein>
<keyword evidence="2" id="KW-0472">Membrane</keyword>
<proteinExistence type="predicted"/>
<dbReference type="SUPFAM" id="SSF110997">
    <property type="entry name" value="Sporulation related repeat"/>
    <property type="match status" value="1"/>
</dbReference>
<feature type="transmembrane region" description="Helical" evidence="2">
    <location>
        <begin position="21"/>
        <end position="42"/>
    </location>
</feature>
<gene>
    <name evidence="4" type="ordered locus">Sfum_1170</name>
</gene>
<keyword evidence="2" id="KW-0812">Transmembrane</keyword>
<organism evidence="4 5">
    <name type="scientific">Syntrophobacter fumaroxidans (strain DSM 10017 / MPOB)</name>
    <dbReference type="NCBI Taxonomy" id="335543"/>
    <lineage>
        <taxon>Bacteria</taxon>
        <taxon>Pseudomonadati</taxon>
        <taxon>Thermodesulfobacteriota</taxon>
        <taxon>Syntrophobacteria</taxon>
        <taxon>Syntrophobacterales</taxon>
        <taxon>Syntrophobacteraceae</taxon>
        <taxon>Syntrophobacter</taxon>
    </lineage>
</organism>
<dbReference type="InParanoid" id="A0LHG1"/>
<dbReference type="Proteomes" id="UP000001784">
    <property type="component" value="Chromosome"/>
</dbReference>
<dbReference type="eggNOG" id="COG3147">
    <property type="taxonomic scope" value="Bacteria"/>
</dbReference>
<dbReference type="EMBL" id="CP000478">
    <property type="protein sequence ID" value="ABK16863.1"/>
    <property type="molecule type" value="Genomic_DNA"/>
</dbReference>
<sequence>MSQKKRLFVKKNPQSGDRSSLRVFIWAGVALVLLLVVTPLVLRQKDDRNGVRPPTEKAKVVKNIPKAFAPPTGGSAQPPGAADEYPRGPASVQGALPDTGSSSGPAVVPEPGTVAPKVADGTEALPAKPMTPQPSEPVPAEPAPSVVPRQPVEPAPAAGGVRERESTGQPKPGPAAMPAGDSGQRTASIVPDARELKKLPPGVAPPLTPDASGARKPSPVRKGKYAVQVGAFKEKKNADEMQRQLQKKGYQAEIKISSNRDLGQLYVVVLKPVESLSRANTLMEQIKHEEKVKPMLIESR</sequence>
<dbReference type="HOGENOM" id="CLU_927277_0_0_7"/>
<dbReference type="InterPro" id="IPR007730">
    <property type="entry name" value="SPOR-like_dom"/>
</dbReference>
<evidence type="ECO:0000313" key="5">
    <source>
        <dbReference type="Proteomes" id="UP000001784"/>
    </source>
</evidence>
<dbReference type="PROSITE" id="PS51724">
    <property type="entry name" value="SPOR"/>
    <property type="match status" value="1"/>
</dbReference>
<name>A0LHG1_SYNFM</name>
<evidence type="ECO:0000256" key="1">
    <source>
        <dbReference type="SAM" id="MobiDB-lite"/>
    </source>
</evidence>
<feature type="compositionally biased region" description="Basic and acidic residues" evidence="1">
    <location>
        <begin position="46"/>
        <end position="59"/>
    </location>
</feature>
<feature type="domain" description="SPOR" evidence="3">
    <location>
        <begin position="219"/>
        <end position="299"/>
    </location>
</feature>
<dbReference type="AlphaFoldDB" id="A0LHG1"/>
<feature type="region of interest" description="Disordered" evidence="1">
    <location>
        <begin position="46"/>
        <end position="222"/>
    </location>
</feature>
<evidence type="ECO:0000313" key="4">
    <source>
        <dbReference type="EMBL" id="ABK16863.1"/>
    </source>
</evidence>
<evidence type="ECO:0000256" key="2">
    <source>
        <dbReference type="SAM" id="Phobius"/>
    </source>
</evidence>
<dbReference type="InterPro" id="IPR036680">
    <property type="entry name" value="SPOR-like_sf"/>
</dbReference>
<keyword evidence="2" id="KW-1133">Transmembrane helix</keyword>